<protein>
    <submittedName>
        <fullName evidence="1">Uncharacterized protein</fullName>
    </submittedName>
</protein>
<gene>
    <name evidence="1" type="ORF">IW16_06330</name>
</gene>
<organism evidence="1 2">
    <name type="scientific">Chryseobacterium vrystaatense</name>
    <dbReference type="NCBI Taxonomy" id="307480"/>
    <lineage>
        <taxon>Bacteria</taxon>
        <taxon>Pseudomonadati</taxon>
        <taxon>Bacteroidota</taxon>
        <taxon>Flavobacteriia</taxon>
        <taxon>Flavobacteriales</taxon>
        <taxon>Weeksellaceae</taxon>
        <taxon>Chryseobacterium group</taxon>
        <taxon>Chryseobacterium</taxon>
    </lineage>
</organism>
<accession>A0ABR4UP93</accession>
<reference evidence="1 2" key="1">
    <citation type="submission" date="2014-07" db="EMBL/GenBank/DDBJ databases">
        <title>Genome of Chryseobacterium vrystaatense LMG 22846.</title>
        <authorList>
            <person name="Pipes S.E."/>
            <person name="Stropko S.J."/>
            <person name="Newman J.D."/>
        </authorList>
    </citation>
    <scope>NUCLEOTIDE SEQUENCE [LARGE SCALE GENOMIC DNA]</scope>
    <source>
        <strain evidence="1 2">LMG 22846</strain>
    </source>
</reference>
<proteinExistence type="predicted"/>
<keyword evidence="2" id="KW-1185">Reference proteome</keyword>
<dbReference type="EMBL" id="JPRI01000002">
    <property type="protein sequence ID" value="KFF26890.1"/>
    <property type="molecule type" value="Genomic_DNA"/>
</dbReference>
<evidence type="ECO:0000313" key="1">
    <source>
        <dbReference type="EMBL" id="KFF26890.1"/>
    </source>
</evidence>
<sequence>MNIDSIKSETEKHYKSEGLEVQFREKVNNLKSDIVRDFKKWKDLNPLKNFSDFKNESIEEMKSGMQFLNEILYVGIFLNALDAIVPEQDL</sequence>
<dbReference type="Proteomes" id="UP000028719">
    <property type="component" value="Unassembled WGS sequence"/>
</dbReference>
<dbReference type="RefSeq" id="WP_034741041.1">
    <property type="nucleotide sequence ID" value="NZ_JPRI01000002.1"/>
</dbReference>
<evidence type="ECO:0000313" key="2">
    <source>
        <dbReference type="Proteomes" id="UP000028719"/>
    </source>
</evidence>
<comment type="caution">
    <text evidence="1">The sequence shown here is derived from an EMBL/GenBank/DDBJ whole genome shotgun (WGS) entry which is preliminary data.</text>
</comment>
<name>A0ABR4UP93_9FLAO</name>